<proteinExistence type="predicted"/>
<dbReference type="RefSeq" id="XP_001744039.1">
    <property type="nucleotide sequence ID" value="XM_001743987.1"/>
</dbReference>
<evidence type="ECO:0000256" key="2">
    <source>
        <dbReference type="PROSITE-ProRule" id="PRU00023"/>
    </source>
</evidence>
<dbReference type="SUPFAM" id="SSF48403">
    <property type="entry name" value="Ankyrin repeat"/>
    <property type="match status" value="1"/>
</dbReference>
<dbReference type="STRING" id="81824.A9UU73"/>
<dbReference type="GeneID" id="5889093"/>
<feature type="repeat" description="ANK" evidence="2">
    <location>
        <begin position="100"/>
        <end position="132"/>
    </location>
</feature>
<dbReference type="EMBL" id="CH991545">
    <property type="protein sequence ID" value="EDQ91617.1"/>
    <property type="molecule type" value="Genomic_DNA"/>
</dbReference>
<dbReference type="Gene3D" id="1.25.40.20">
    <property type="entry name" value="Ankyrin repeat-containing domain"/>
    <property type="match status" value="2"/>
</dbReference>
<sequence length="159" mass="17536">WTPLHTAAACGHWRLVNFLLSNGAELTAVNSEGDMPVDLAEDDEKCLRILEDAMQEHGAFVDRLDTHGQSLLHIAAGNGWFEALKALVQCGANVNIQDPEGNTPLHLAIVFHNFKCAEHLGMNGARLDVFNKAMQTPAVLTEDPQMLRLLKQVEKKEKS</sequence>
<evidence type="ECO:0000256" key="1">
    <source>
        <dbReference type="ARBA" id="ARBA00022737"/>
    </source>
</evidence>
<feature type="chain" id="PRO_5002744434" evidence="3">
    <location>
        <begin position="24"/>
        <end position="159"/>
    </location>
</feature>
<dbReference type="SMART" id="SM00248">
    <property type="entry name" value="ANK"/>
    <property type="match status" value="3"/>
</dbReference>
<dbReference type="InterPro" id="IPR036770">
    <property type="entry name" value="Ankyrin_rpt-contain_sf"/>
</dbReference>
<feature type="signal peptide" evidence="3">
    <location>
        <begin position="1"/>
        <end position="23"/>
    </location>
</feature>
<dbReference type="OMA" id="NSEGDMP"/>
<gene>
    <name evidence="4" type="ORF">MONBRDRAFT_2724</name>
</gene>
<dbReference type="KEGG" id="mbr:MONBRDRAFT_2724"/>
<dbReference type="InterPro" id="IPR051226">
    <property type="entry name" value="PP1_Regulatory_Subunit"/>
</dbReference>
<evidence type="ECO:0000313" key="5">
    <source>
        <dbReference type="Proteomes" id="UP000001357"/>
    </source>
</evidence>
<evidence type="ECO:0000256" key="3">
    <source>
        <dbReference type="SAM" id="SignalP"/>
    </source>
</evidence>
<dbReference type="PROSITE" id="PS50088">
    <property type="entry name" value="ANK_REPEAT"/>
    <property type="match status" value="3"/>
</dbReference>
<keyword evidence="2" id="KW-0040">ANK repeat</keyword>
<organism evidence="4 5">
    <name type="scientific">Monosiga brevicollis</name>
    <name type="common">Choanoflagellate</name>
    <dbReference type="NCBI Taxonomy" id="81824"/>
    <lineage>
        <taxon>Eukaryota</taxon>
        <taxon>Choanoflagellata</taxon>
        <taxon>Craspedida</taxon>
        <taxon>Salpingoecidae</taxon>
        <taxon>Monosiga</taxon>
    </lineage>
</organism>
<feature type="non-terminal residue" evidence="4">
    <location>
        <position position="1"/>
    </location>
</feature>
<dbReference type="InterPro" id="IPR002110">
    <property type="entry name" value="Ankyrin_rpt"/>
</dbReference>
<feature type="repeat" description="ANK" evidence="2">
    <location>
        <begin position="67"/>
        <end position="99"/>
    </location>
</feature>
<dbReference type="Pfam" id="PF13857">
    <property type="entry name" value="Ank_5"/>
    <property type="match status" value="1"/>
</dbReference>
<dbReference type="InParanoid" id="A9UU73"/>
<dbReference type="Proteomes" id="UP000001357">
    <property type="component" value="Unassembled WGS sequence"/>
</dbReference>
<reference evidence="4 5" key="1">
    <citation type="journal article" date="2008" name="Nature">
        <title>The genome of the choanoflagellate Monosiga brevicollis and the origin of metazoans.</title>
        <authorList>
            <consortium name="JGI Sequencing"/>
            <person name="King N."/>
            <person name="Westbrook M.J."/>
            <person name="Young S.L."/>
            <person name="Kuo A."/>
            <person name="Abedin M."/>
            <person name="Chapman J."/>
            <person name="Fairclough S."/>
            <person name="Hellsten U."/>
            <person name="Isogai Y."/>
            <person name="Letunic I."/>
            <person name="Marr M."/>
            <person name="Pincus D."/>
            <person name="Putnam N."/>
            <person name="Rokas A."/>
            <person name="Wright K.J."/>
            <person name="Zuzow R."/>
            <person name="Dirks W."/>
            <person name="Good M."/>
            <person name="Goodstein D."/>
            <person name="Lemons D."/>
            <person name="Li W."/>
            <person name="Lyons J.B."/>
            <person name="Morris A."/>
            <person name="Nichols S."/>
            <person name="Richter D.J."/>
            <person name="Salamov A."/>
            <person name="Bork P."/>
            <person name="Lim W.A."/>
            <person name="Manning G."/>
            <person name="Miller W.T."/>
            <person name="McGinnis W."/>
            <person name="Shapiro H."/>
            <person name="Tjian R."/>
            <person name="Grigoriev I.V."/>
            <person name="Rokhsar D."/>
        </authorList>
    </citation>
    <scope>NUCLEOTIDE SEQUENCE [LARGE SCALE GENOMIC DNA]</scope>
    <source>
        <strain evidence="5">MX1 / ATCC 50154</strain>
    </source>
</reference>
<dbReference type="AlphaFoldDB" id="A9UU73"/>
<dbReference type="PROSITE" id="PS50297">
    <property type="entry name" value="ANK_REP_REGION"/>
    <property type="match status" value="3"/>
</dbReference>
<evidence type="ECO:0000313" key="4">
    <source>
        <dbReference type="EMBL" id="EDQ91617.1"/>
    </source>
</evidence>
<feature type="non-terminal residue" evidence="4">
    <location>
        <position position="159"/>
    </location>
</feature>
<name>A9UU73_MONBE</name>
<dbReference type="PANTHER" id="PTHR24179">
    <property type="entry name" value="PROTEIN PHOSPHATASE 1 REGULATORY SUBUNIT 12"/>
    <property type="match status" value="1"/>
</dbReference>
<keyword evidence="1" id="KW-0677">Repeat</keyword>
<dbReference type="Pfam" id="PF12796">
    <property type="entry name" value="Ank_2"/>
    <property type="match status" value="1"/>
</dbReference>
<accession>A9UU73</accession>
<dbReference type="eggNOG" id="KOG0505">
    <property type="taxonomic scope" value="Eukaryota"/>
</dbReference>
<keyword evidence="5" id="KW-1185">Reference proteome</keyword>
<keyword evidence="3" id="KW-0732">Signal</keyword>
<dbReference type="PANTHER" id="PTHR24179:SF29">
    <property type="entry name" value="LD46604P"/>
    <property type="match status" value="1"/>
</dbReference>
<protein>
    <submittedName>
        <fullName evidence="4">Uncharacterized protein</fullName>
    </submittedName>
</protein>
<feature type="repeat" description="ANK" evidence="2">
    <location>
        <begin position="1"/>
        <end position="31"/>
    </location>
</feature>